<dbReference type="STRING" id="33114.A0A2G2WJS9"/>
<feature type="region of interest" description="Disordered" evidence="1">
    <location>
        <begin position="50"/>
        <end position="98"/>
    </location>
</feature>
<protein>
    <submittedName>
        <fullName evidence="2">Uncharacterized protein</fullName>
    </submittedName>
</protein>
<dbReference type="AlphaFoldDB" id="A0A2G2WJS9"/>
<dbReference type="OrthoDB" id="361797at2759"/>
<evidence type="ECO:0000313" key="2">
    <source>
        <dbReference type="EMBL" id="PHT45429.1"/>
    </source>
</evidence>
<proteinExistence type="predicted"/>
<comment type="caution">
    <text evidence="2">The sequence shown here is derived from an EMBL/GenBank/DDBJ whole genome shotgun (WGS) entry which is preliminary data.</text>
</comment>
<gene>
    <name evidence="2" type="ORF">CQW23_14587</name>
</gene>
<sequence length="189" mass="21267">MCGQGISADDDLSLERQFMKKVKMKGEKIFGDDDDMDNLFEGIPLLLDSYEDENTQLPGEAARKSDKSSSNERSREKRYNKKAQGEDQDQKEEQKAESTIYYTNVNATSGEASSAGSSAKGNAKYIAPGLRSRLGSESEEYAQIHRQLRGLLNRMSEANVESIRYNSIRTYNLIRYNTITPSRVSQSKV</sequence>
<evidence type="ECO:0000313" key="3">
    <source>
        <dbReference type="Proteomes" id="UP000224567"/>
    </source>
</evidence>
<dbReference type="Gene3D" id="1.25.40.180">
    <property type="match status" value="1"/>
</dbReference>
<name>A0A2G2WJS9_CAPBA</name>
<keyword evidence="3" id="KW-1185">Reference proteome</keyword>
<feature type="compositionally biased region" description="Basic and acidic residues" evidence="1">
    <location>
        <begin position="61"/>
        <end position="77"/>
    </location>
</feature>
<reference evidence="2 3" key="1">
    <citation type="journal article" date="2017" name="Genome Biol.">
        <title>New reference genome sequences of hot pepper reveal the massive evolution of plant disease-resistance genes by retroduplication.</title>
        <authorList>
            <person name="Kim S."/>
            <person name="Park J."/>
            <person name="Yeom S.I."/>
            <person name="Kim Y.M."/>
            <person name="Seo E."/>
            <person name="Kim K.T."/>
            <person name="Kim M.S."/>
            <person name="Lee J.M."/>
            <person name="Cheong K."/>
            <person name="Shin H.S."/>
            <person name="Kim S.B."/>
            <person name="Han K."/>
            <person name="Lee J."/>
            <person name="Park M."/>
            <person name="Lee H.A."/>
            <person name="Lee H.Y."/>
            <person name="Lee Y."/>
            <person name="Oh S."/>
            <person name="Lee J.H."/>
            <person name="Choi E."/>
            <person name="Choi E."/>
            <person name="Lee S.E."/>
            <person name="Jeon J."/>
            <person name="Kim H."/>
            <person name="Choi G."/>
            <person name="Song H."/>
            <person name="Lee J."/>
            <person name="Lee S.C."/>
            <person name="Kwon J.K."/>
            <person name="Lee H.Y."/>
            <person name="Koo N."/>
            <person name="Hong Y."/>
            <person name="Kim R.W."/>
            <person name="Kang W.H."/>
            <person name="Huh J.H."/>
            <person name="Kang B.C."/>
            <person name="Yang T.J."/>
            <person name="Lee Y.H."/>
            <person name="Bennetzen J.L."/>
            <person name="Choi D."/>
        </authorList>
    </citation>
    <scope>NUCLEOTIDE SEQUENCE [LARGE SCALE GENOMIC DNA]</scope>
    <source>
        <strain evidence="3">cv. PBC81</strain>
    </source>
</reference>
<dbReference type="PANTHER" id="PTHR18034">
    <property type="entry name" value="CELL CYCLE CONTROL PROTEIN CWF22-RELATED"/>
    <property type="match status" value="1"/>
</dbReference>
<dbReference type="EMBL" id="MLFT02000006">
    <property type="protein sequence ID" value="PHT45429.1"/>
    <property type="molecule type" value="Genomic_DNA"/>
</dbReference>
<dbReference type="GO" id="GO:0042274">
    <property type="term" value="P:ribosomal small subunit biogenesis"/>
    <property type="evidence" value="ECO:0007669"/>
    <property type="project" value="TreeGrafter"/>
</dbReference>
<evidence type="ECO:0000256" key="1">
    <source>
        <dbReference type="SAM" id="MobiDB-lite"/>
    </source>
</evidence>
<dbReference type="InterPro" id="IPR050781">
    <property type="entry name" value="CWC22_splicing_factor"/>
</dbReference>
<reference evidence="3" key="2">
    <citation type="journal article" date="2017" name="J. Anim. Genet.">
        <title>Multiple reference genome sequences of hot pepper reveal the massive evolution of plant disease resistance genes by retroduplication.</title>
        <authorList>
            <person name="Kim S."/>
            <person name="Park J."/>
            <person name="Yeom S.-I."/>
            <person name="Kim Y.-M."/>
            <person name="Seo E."/>
            <person name="Kim K.-T."/>
            <person name="Kim M.-S."/>
            <person name="Lee J.M."/>
            <person name="Cheong K."/>
            <person name="Shin H.-S."/>
            <person name="Kim S.-B."/>
            <person name="Han K."/>
            <person name="Lee J."/>
            <person name="Park M."/>
            <person name="Lee H.-A."/>
            <person name="Lee H.-Y."/>
            <person name="Lee Y."/>
            <person name="Oh S."/>
            <person name="Lee J.H."/>
            <person name="Choi E."/>
            <person name="Choi E."/>
            <person name="Lee S.E."/>
            <person name="Jeon J."/>
            <person name="Kim H."/>
            <person name="Choi G."/>
            <person name="Song H."/>
            <person name="Lee J."/>
            <person name="Lee S.-C."/>
            <person name="Kwon J.-K."/>
            <person name="Lee H.-Y."/>
            <person name="Koo N."/>
            <person name="Hong Y."/>
            <person name="Kim R.W."/>
            <person name="Kang W.-H."/>
            <person name="Huh J.H."/>
            <person name="Kang B.-C."/>
            <person name="Yang T.-J."/>
            <person name="Lee Y.-H."/>
            <person name="Bennetzen J.L."/>
            <person name="Choi D."/>
        </authorList>
    </citation>
    <scope>NUCLEOTIDE SEQUENCE [LARGE SCALE GENOMIC DNA]</scope>
    <source>
        <strain evidence="3">cv. PBC81</strain>
    </source>
</reference>
<dbReference type="PANTHER" id="PTHR18034:SF4">
    <property type="entry name" value="NUCLEOLAR MIF4G DOMAIN-CONTAINING PROTEIN 1"/>
    <property type="match status" value="1"/>
</dbReference>
<dbReference type="Proteomes" id="UP000224567">
    <property type="component" value="Unassembled WGS sequence"/>
</dbReference>
<dbReference type="GO" id="GO:0003723">
    <property type="term" value="F:RNA binding"/>
    <property type="evidence" value="ECO:0007669"/>
    <property type="project" value="TreeGrafter"/>
</dbReference>
<dbReference type="GO" id="GO:0005730">
    <property type="term" value="C:nucleolus"/>
    <property type="evidence" value="ECO:0007669"/>
    <property type="project" value="TreeGrafter"/>
</dbReference>
<accession>A0A2G2WJS9</accession>
<organism evidence="2 3">
    <name type="scientific">Capsicum baccatum</name>
    <name type="common">Peruvian pepper</name>
    <dbReference type="NCBI Taxonomy" id="33114"/>
    <lineage>
        <taxon>Eukaryota</taxon>
        <taxon>Viridiplantae</taxon>
        <taxon>Streptophyta</taxon>
        <taxon>Embryophyta</taxon>
        <taxon>Tracheophyta</taxon>
        <taxon>Spermatophyta</taxon>
        <taxon>Magnoliopsida</taxon>
        <taxon>eudicotyledons</taxon>
        <taxon>Gunneridae</taxon>
        <taxon>Pentapetalae</taxon>
        <taxon>asterids</taxon>
        <taxon>lamiids</taxon>
        <taxon>Solanales</taxon>
        <taxon>Solanaceae</taxon>
        <taxon>Solanoideae</taxon>
        <taxon>Capsiceae</taxon>
        <taxon>Capsicum</taxon>
    </lineage>
</organism>